<keyword evidence="7" id="KW-0961">Cell wall biogenesis/degradation</keyword>
<comment type="subcellular location">
    <subcellularLocation>
        <location evidence="1">Secreted</location>
        <location evidence="1">Cell wall</location>
    </subcellularLocation>
</comment>
<name>A0AAQ3KZG9_9LILI</name>
<dbReference type="SUPFAM" id="SSF51126">
    <property type="entry name" value="Pectin lyase-like"/>
    <property type="match status" value="1"/>
</dbReference>
<keyword evidence="3" id="KW-0134">Cell wall</keyword>
<evidence type="ECO:0000256" key="8">
    <source>
        <dbReference type="PROSITE-ProRule" id="PRU10052"/>
    </source>
</evidence>
<dbReference type="Pfam" id="PF00295">
    <property type="entry name" value="Glyco_hydro_28"/>
    <property type="match status" value="2"/>
</dbReference>
<evidence type="ECO:0000256" key="3">
    <source>
        <dbReference type="ARBA" id="ARBA00022512"/>
    </source>
</evidence>
<evidence type="ECO:0000256" key="4">
    <source>
        <dbReference type="ARBA" id="ARBA00022525"/>
    </source>
</evidence>
<protein>
    <submittedName>
        <fullName evidence="10">Polygalacturonase</fullName>
    </submittedName>
</protein>
<dbReference type="GO" id="GO:0005975">
    <property type="term" value="P:carbohydrate metabolic process"/>
    <property type="evidence" value="ECO:0007669"/>
    <property type="project" value="InterPro"/>
</dbReference>
<feature type="active site" evidence="8">
    <location>
        <position position="199"/>
    </location>
</feature>
<evidence type="ECO:0000256" key="2">
    <source>
        <dbReference type="ARBA" id="ARBA00008834"/>
    </source>
</evidence>
<sequence length="328" mass="36233">MPNQAFLAAWKDACYGSISSTLLIPKFKTFLLNYLRFEGPCKYDIHVQVDGNIKRPNQIWNGQEYWIIFHQVTSLSIMGSGEIDGQGSNWWSCKENKQCPFMAANSLVVMNSKQVVVDGLRLTNSPMMHLVVGFSSEVTINNLQITAPGNSPNTDGIHIEQSYNVTVSNSVIGTGDDCVSISNNTYNVNVNGVTCGPGHGISIGSLGAKNSWATSENIHIKNCNLFDTTNGLRIKTWQVRSTTDIFLSLQFVFKRTWMFGGYGYAKAISFENIKMTRVYNPIIIDQHYCNGGSNCQYEPANGGKVFASCVNAYGTKYSVFPSVDCLRG</sequence>
<dbReference type="Proteomes" id="UP001327560">
    <property type="component" value="Chromosome 8"/>
</dbReference>
<proteinExistence type="inferred from homology"/>
<dbReference type="InterPro" id="IPR012334">
    <property type="entry name" value="Pectin_lyas_fold"/>
</dbReference>
<keyword evidence="4" id="KW-0964">Secreted</keyword>
<evidence type="ECO:0000256" key="7">
    <source>
        <dbReference type="ARBA" id="ARBA00023316"/>
    </source>
</evidence>
<comment type="similarity">
    <text evidence="2 9">Belongs to the glycosyl hydrolase 28 family.</text>
</comment>
<evidence type="ECO:0000256" key="1">
    <source>
        <dbReference type="ARBA" id="ARBA00004191"/>
    </source>
</evidence>
<dbReference type="GO" id="GO:0004650">
    <property type="term" value="F:polygalacturonase activity"/>
    <property type="evidence" value="ECO:0007669"/>
    <property type="project" value="InterPro"/>
</dbReference>
<dbReference type="InterPro" id="IPR000743">
    <property type="entry name" value="Glyco_hydro_28"/>
</dbReference>
<organism evidence="10 11">
    <name type="scientific">Canna indica</name>
    <name type="common">Indian-shot</name>
    <dbReference type="NCBI Taxonomy" id="4628"/>
    <lineage>
        <taxon>Eukaryota</taxon>
        <taxon>Viridiplantae</taxon>
        <taxon>Streptophyta</taxon>
        <taxon>Embryophyta</taxon>
        <taxon>Tracheophyta</taxon>
        <taxon>Spermatophyta</taxon>
        <taxon>Magnoliopsida</taxon>
        <taxon>Liliopsida</taxon>
        <taxon>Zingiberales</taxon>
        <taxon>Cannaceae</taxon>
        <taxon>Canna</taxon>
    </lineage>
</organism>
<dbReference type="GO" id="GO:0071555">
    <property type="term" value="P:cell wall organization"/>
    <property type="evidence" value="ECO:0007669"/>
    <property type="project" value="UniProtKB-KW"/>
</dbReference>
<keyword evidence="11" id="KW-1185">Reference proteome</keyword>
<dbReference type="Gene3D" id="2.160.20.10">
    <property type="entry name" value="Single-stranded right-handed beta-helix, Pectin lyase-like"/>
    <property type="match status" value="1"/>
</dbReference>
<accession>A0AAQ3KZG9</accession>
<reference evidence="10 11" key="1">
    <citation type="submission" date="2023-10" db="EMBL/GenBank/DDBJ databases">
        <title>Chromosome-scale genome assembly provides insights into flower coloration mechanisms of Canna indica.</title>
        <authorList>
            <person name="Li C."/>
        </authorList>
    </citation>
    <scope>NUCLEOTIDE SEQUENCE [LARGE SCALE GENOMIC DNA]</scope>
    <source>
        <tissue evidence="10">Flower</tissue>
    </source>
</reference>
<keyword evidence="5 9" id="KW-0378">Hydrolase</keyword>
<gene>
    <name evidence="10" type="ORF">Cni_G26303</name>
</gene>
<evidence type="ECO:0000313" key="11">
    <source>
        <dbReference type="Proteomes" id="UP001327560"/>
    </source>
</evidence>
<keyword evidence="6 9" id="KW-0326">Glycosidase</keyword>
<dbReference type="PROSITE" id="PS00502">
    <property type="entry name" value="POLYGALACTURONASE"/>
    <property type="match status" value="1"/>
</dbReference>
<evidence type="ECO:0000256" key="6">
    <source>
        <dbReference type="ARBA" id="ARBA00023295"/>
    </source>
</evidence>
<evidence type="ECO:0000256" key="5">
    <source>
        <dbReference type="ARBA" id="ARBA00022801"/>
    </source>
</evidence>
<dbReference type="AlphaFoldDB" id="A0AAQ3KZG9"/>
<dbReference type="InterPro" id="IPR011050">
    <property type="entry name" value="Pectin_lyase_fold/virulence"/>
</dbReference>
<dbReference type="EMBL" id="CP136897">
    <property type="protein sequence ID" value="WOL17510.1"/>
    <property type="molecule type" value="Genomic_DNA"/>
</dbReference>
<evidence type="ECO:0000256" key="9">
    <source>
        <dbReference type="RuleBase" id="RU361169"/>
    </source>
</evidence>
<dbReference type="SMART" id="SM00710">
    <property type="entry name" value="PbH1"/>
    <property type="match status" value="3"/>
</dbReference>
<dbReference type="PANTHER" id="PTHR31375">
    <property type="match status" value="1"/>
</dbReference>
<evidence type="ECO:0000313" key="10">
    <source>
        <dbReference type="EMBL" id="WOL17510.1"/>
    </source>
</evidence>
<dbReference type="InterPro" id="IPR006626">
    <property type="entry name" value="PbH1"/>
</dbReference>